<dbReference type="Pfam" id="PF04237">
    <property type="entry name" value="YjbR"/>
    <property type="match status" value="1"/>
</dbReference>
<evidence type="ECO:0000313" key="1">
    <source>
        <dbReference type="EMBL" id="CCK77772.1"/>
    </source>
</evidence>
<gene>
    <name evidence="1" type="ORF">OLEAN_C35960</name>
</gene>
<dbReference type="HOGENOM" id="CLU_105851_1_1_6"/>
<organism evidence="1 2">
    <name type="scientific">Oleispira antarctica RB-8</name>
    <dbReference type="NCBI Taxonomy" id="698738"/>
    <lineage>
        <taxon>Bacteria</taxon>
        <taxon>Pseudomonadati</taxon>
        <taxon>Pseudomonadota</taxon>
        <taxon>Gammaproteobacteria</taxon>
        <taxon>Oceanospirillales</taxon>
        <taxon>Oceanospirillaceae</taxon>
        <taxon>Oleispira</taxon>
    </lineage>
</organism>
<evidence type="ECO:0008006" key="3">
    <source>
        <dbReference type="Google" id="ProtNLM"/>
    </source>
</evidence>
<dbReference type="STRING" id="698738.OLEAN_C35960"/>
<accession>R4YRQ5</accession>
<name>R4YRQ5_OLEAN</name>
<reference evidence="1 2" key="1">
    <citation type="journal article" date="2013" name="Nat. Commun.">
        <title>Genome sequence and functional genomic analysis of the oil-degrading bacterium Oleispira antarctica.</title>
        <authorList>
            <person name="Kube M."/>
            <person name="Chernikova T.N."/>
            <person name="Al-Ramahi Y."/>
            <person name="Beloqui A."/>
            <person name="Lopez-Cortez N."/>
            <person name="Guazzaroni M.E."/>
            <person name="Heipieper H.J."/>
            <person name="Klages S."/>
            <person name="Kotsyurbenko O.R."/>
            <person name="Langer I."/>
            <person name="Nechitaylo T.Y."/>
            <person name="Lunsdorf H."/>
            <person name="Fernandez M."/>
            <person name="Juarez S."/>
            <person name="Ciordia S."/>
            <person name="Singer A."/>
            <person name="Kagan O."/>
            <person name="Egorova O."/>
            <person name="Petit P.A."/>
            <person name="Stogios P."/>
            <person name="Kim Y."/>
            <person name="Tchigvintsev A."/>
            <person name="Flick R."/>
            <person name="Denaro R."/>
            <person name="Genovese M."/>
            <person name="Albar J.P."/>
            <person name="Reva O.N."/>
            <person name="Martinez-Gomariz M."/>
            <person name="Tran H."/>
            <person name="Ferrer M."/>
            <person name="Savchenko A."/>
            <person name="Yakunin A.F."/>
            <person name="Yakimov M.M."/>
            <person name="Golyshina O.V."/>
            <person name="Reinhardt R."/>
            <person name="Golyshin P.N."/>
        </authorList>
    </citation>
    <scope>NUCLEOTIDE SEQUENCE [LARGE SCALE GENOMIC DNA]</scope>
</reference>
<evidence type="ECO:0000313" key="2">
    <source>
        <dbReference type="Proteomes" id="UP000032749"/>
    </source>
</evidence>
<dbReference type="AlphaFoldDB" id="R4YRQ5"/>
<dbReference type="Gene3D" id="3.90.1150.30">
    <property type="match status" value="1"/>
</dbReference>
<keyword evidence="2" id="KW-1185">Reference proteome</keyword>
<dbReference type="KEGG" id="oai:OLEAN_C35960"/>
<sequence>MDMKYAREYLLAKPEAKEDFPFGPDVIVFKVKSKMFALLSSPGGKNTDKRPQMNLKCDPLEATQLRDVFDDVVAGYHMNKKHWNTLYLSDSQYGCDIPQGEVERQIDNSYGLVLRGMTKAERRSLEIVYSSEQLYCGDAKK</sequence>
<dbReference type="InterPro" id="IPR007351">
    <property type="entry name" value="YjbR"/>
</dbReference>
<proteinExistence type="predicted"/>
<protein>
    <recommendedName>
        <fullName evidence="3">MmcQ-like protein</fullName>
    </recommendedName>
</protein>
<dbReference type="InterPro" id="IPR038056">
    <property type="entry name" value="YjbR-like_sf"/>
</dbReference>
<dbReference type="Proteomes" id="UP000032749">
    <property type="component" value="Chromosome"/>
</dbReference>
<dbReference type="SUPFAM" id="SSF142906">
    <property type="entry name" value="YjbR-like"/>
    <property type="match status" value="1"/>
</dbReference>
<dbReference type="EMBL" id="FO203512">
    <property type="protein sequence ID" value="CCK77772.1"/>
    <property type="molecule type" value="Genomic_DNA"/>
</dbReference>
<dbReference type="PANTHER" id="PTHR35145">
    <property type="entry name" value="CYTOPLASMIC PROTEIN-RELATED"/>
    <property type="match status" value="1"/>
</dbReference>
<dbReference type="PANTHER" id="PTHR35145:SF1">
    <property type="entry name" value="CYTOPLASMIC PROTEIN"/>
    <property type="match status" value="1"/>
</dbReference>
<dbReference type="InterPro" id="IPR058532">
    <property type="entry name" value="YjbR/MT2646/Rv2570-like"/>
</dbReference>
<dbReference type="PATRIC" id="fig|698738.3.peg.3743"/>
<dbReference type="OrthoDB" id="3194910at2"/>